<proteinExistence type="predicted"/>
<dbReference type="PRINTS" id="PR01021">
    <property type="entry name" value="OMPADOMAIN"/>
</dbReference>
<evidence type="ECO:0000256" key="2">
    <source>
        <dbReference type="ARBA" id="ARBA00023136"/>
    </source>
</evidence>
<keyword evidence="2 4" id="KW-0472">Membrane</keyword>
<dbReference type="InterPro" id="IPR006665">
    <property type="entry name" value="OmpA-like"/>
</dbReference>
<dbReference type="AlphaFoldDB" id="A0A7Y2H2V7"/>
<dbReference type="PROSITE" id="PS51123">
    <property type="entry name" value="OMPA_2"/>
    <property type="match status" value="1"/>
</dbReference>
<comment type="subcellular location">
    <subcellularLocation>
        <location evidence="1">Cell outer membrane</location>
    </subcellularLocation>
</comment>
<evidence type="ECO:0000259" key="5">
    <source>
        <dbReference type="PROSITE" id="PS51123"/>
    </source>
</evidence>
<dbReference type="PRINTS" id="PR01023">
    <property type="entry name" value="NAFLGMOTY"/>
</dbReference>
<dbReference type="GO" id="GO:0009279">
    <property type="term" value="C:cell outer membrane"/>
    <property type="evidence" value="ECO:0007669"/>
    <property type="project" value="UniProtKB-SubCell"/>
</dbReference>
<dbReference type="CDD" id="cd07185">
    <property type="entry name" value="OmpA_C-like"/>
    <property type="match status" value="1"/>
</dbReference>
<dbReference type="Pfam" id="PF00691">
    <property type="entry name" value="OmpA"/>
    <property type="match status" value="1"/>
</dbReference>
<dbReference type="SUPFAM" id="SSF103088">
    <property type="entry name" value="OmpA-like"/>
    <property type="match status" value="1"/>
</dbReference>
<reference evidence="6 7" key="1">
    <citation type="submission" date="2020-03" db="EMBL/GenBank/DDBJ databases">
        <title>Metabolic flexibility allows generalist bacteria to become dominant in a frequently disturbed ecosystem.</title>
        <authorList>
            <person name="Chen Y.-J."/>
            <person name="Leung P.M."/>
            <person name="Bay S.K."/>
            <person name="Hugenholtz P."/>
            <person name="Kessler A.J."/>
            <person name="Shelley G."/>
            <person name="Waite D.W."/>
            <person name="Cook P.L."/>
            <person name="Greening C."/>
        </authorList>
    </citation>
    <scope>NUCLEOTIDE SEQUENCE [LARGE SCALE GENOMIC DNA]</scope>
    <source>
        <strain evidence="6">SS_bin_28</strain>
    </source>
</reference>
<dbReference type="Proteomes" id="UP000547674">
    <property type="component" value="Unassembled WGS sequence"/>
</dbReference>
<organism evidence="6 7">
    <name type="scientific">Eiseniibacteriota bacterium</name>
    <dbReference type="NCBI Taxonomy" id="2212470"/>
    <lineage>
        <taxon>Bacteria</taxon>
        <taxon>Candidatus Eiseniibacteriota</taxon>
    </lineage>
</organism>
<evidence type="ECO:0000313" key="6">
    <source>
        <dbReference type="EMBL" id="NNF07132.1"/>
    </source>
</evidence>
<dbReference type="PANTHER" id="PTHR30329:SF21">
    <property type="entry name" value="LIPOPROTEIN YIAD-RELATED"/>
    <property type="match status" value="1"/>
</dbReference>
<comment type="caution">
    <text evidence="6">The sequence shown here is derived from an EMBL/GenBank/DDBJ whole genome shotgun (WGS) entry which is preliminary data.</text>
</comment>
<evidence type="ECO:0000256" key="3">
    <source>
        <dbReference type="ARBA" id="ARBA00023237"/>
    </source>
</evidence>
<dbReference type="Pfam" id="PF13488">
    <property type="entry name" value="Gly-zipper_Omp"/>
    <property type="match status" value="1"/>
</dbReference>
<dbReference type="InterPro" id="IPR050330">
    <property type="entry name" value="Bact_OuterMem_StrucFunc"/>
</dbReference>
<accession>A0A7Y2H2V7</accession>
<dbReference type="InterPro" id="IPR036737">
    <property type="entry name" value="OmpA-like_sf"/>
</dbReference>
<evidence type="ECO:0000256" key="4">
    <source>
        <dbReference type="PROSITE-ProRule" id="PRU00473"/>
    </source>
</evidence>
<evidence type="ECO:0000256" key="1">
    <source>
        <dbReference type="ARBA" id="ARBA00004442"/>
    </source>
</evidence>
<name>A0A7Y2H2V7_UNCEI</name>
<evidence type="ECO:0000313" key="7">
    <source>
        <dbReference type="Proteomes" id="UP000547674"/>
    </source>
</evidence>
<dbReference type="InterPro" id="IPR039567">
    <property type="entry name" value="Gly-zipper"/>
</dbReference>
<keyword evidence="3" id="KW-0998">Cell outer membrane</keyword>
<dbReference type="Gene3D" id="3.30.1330.60">
    <property type="entry name" value="OmpA-like domain"/>
    <property type="match status" value="1"/>
</dbReference>
<dbReference type="PANTHER" id="PTHR30329">
    <property type="entry name" value="STATOR ELEMENT OF FLAGELLAR MOTOR COMPLEX"/>
    <property type="match status" value="1"/>
</dbReference>
<dbReference type="EMBL" id="JABDJR010000411">
    <property type="protein sequence ID" value="NNF07132.1"/>
    <property type="molecule type" value="Genomic_DNA"/>
</dbReference>
<feature type="domain" description="OmpA-like" evidence="5">
    <location>
        <begin position="87"/>
        <end position="204"/>
    </location>
</feature>
<dbReference type="InterPro" id="IPR006664">
    <property type="entry name" value="OMP_bac"/>
</dbReference>
<sequence length="215" mass="22587">MKQITCFLILTLVCTPLLSCSNAGKGAAIGAAGGGIIGGVADDNTVRGVLIGAMIGGVAGAIIGSYMDDQARELEEDLEGARVERVGEGIQITFDSGLLFAVDKAELSAEARANLVKMAGVLKKYEKTDVLLEGHTDNTGSDDYNMGLSERRAEAVARFLSANGVNGNRFTVVGYGESQPIASNEDSSGRAMNRRVEVAIIANDELKDWAEDQAE</sequence>
<protein>
    <submittedName>
        <fullName evidence="6">OmpA family protein</fullName>
    </submittedName>
</protein>
<gene>
    <name evidence="6" type="ORF">HKN21_10260</name>
</gene>